<name>K5WRG7_AGABU</name>
<sequence length="66" mass="7420">MASCYKPLMIFPEFVEILLLKRWAKGFMYAGNSSGFVGSGSFSSVSSLDCNRRIRGSKEMSVWEKT</sequence>
<proteinExistence type="predicted"/>
<dbReference type="RefSeq" id="XP_007336013.1">
    <property type="nucleotide sequence ID" value="XM_007335951.1"/>
</dbReference>
<dbReference type="Proteomes" id="UP000008493">
    <property type="component" value="Unassembled WGS sequence"/>
</dbReference>
<dbReference type="EMBL" id="JH972945">
    <property type="protein sequence ID" value="EKM73348.1"/>
    <property type="molecule type" value="Genomic_DNA"/>
</dbReference>
<accession>K5WRG7</accession>
<protein>
    <submittedName>
        <fullName evidence="1">Uncharacterized protein</fullName>
    </submittedName>
</protein>
<evidence type="ECO:0000313" key="1">
    <source>
        <dbReference type="EMBL" id="EKM73348.1"/>
    </source>
</evidence>
<evidence type="ECO:0000313" key="2">
    <source>
        <dbReference type="Proteomes" id="UP000008493"/>
    </source>
</evidence>
<dbReference type="KEGG" id="abp:AGABI1DRAFT134991"/>
<dbReference type="GeneID" id="18828433"/>
<gene>
    <name evidence="1" type="ORF">AGABI1DRAFT_134991</name>
</gene>
<organism evidence="1 2">
    <name type="scientific">Agaricus bisporus var. burnettii (strain JB137-S8 / ATCC MYA-4627 / FGSC 10392)</name>
    <name type="common">White button mushroom</name>
    <dbReference type="NCBI Taxonomy" id="597362"/>
    <lineage>
        <taxon>Eukaryota</taxon>
        <taxon>Fungi</taxon>
        <taxon>Dikarya</taxon>
        <taxon>Basidiomycota</taxon>
        <taxon>Agaricomycotina</taxon>
        <taxon>Agaricomycetes</taxon>
        <taxon>Agaricomycetidae</taxon>
        <taxon>Agaricales</taxon>
        <taxon>Agaricineae</taxon>
        <taxon>Agaricaceae</taxon>
        <taxon>Agaricus</taxon>
    </lineage>
</organism>
<dbReference type="InParanoid" id="K5WRG7"/>
<reference evidence="2" key="1">
    <citation type="journal article" date="2012" name="Proc. Natl. Acad. Sci. U.S.A.">
        <title>Genome sequence of the button mushroom Agaricus bisporus reveals mechanisms governing adaptation to a humic-rich ecological niche.</title>
        <authorList>
            <person name="Morin E."/>
            <person name="Kohler A."/>
            <person name="Baker A.R."/>
            <person name="Foulongne-Oriol M."/>
            <person name="Lombard V."/>
            <person name="Nagy L.G."/>
            <person name="Ohm R.A."/>
            <person name="Patyshakuliyeva A."/>
            <person name="Brun A."/>
            <person name="Aerts A.L."/>
            <person name="Bailey A.M."/>
            <person name="Billette C."/>
            <person name="Coutinho P.M."/>
            <person name="Deakin G."/>
            <person name="Doddapaneni H."/>
            <person name="Floudas D."/>
            <person name="Grimwood J."/>
            <person name="Hilden K."/>
            <person name="Kuees U."/>
            <person name="LaButti K.M."/>
            <person name="Lapidus A."/>
            <person name="Lindquist E.A."/>
            <person name="Lucas S.M."/>
            <person name="Murat C."/>
            <person name="Riley R.W."/>
            <person name="Salamov A.A."/>
            <person name="Schmutz J."/>
            <person name="Subramanian V."/>
            <person name="Woesten H.A.B."/>
            <person name="Xu J."/>
            <person name="Eastwood D.C."/>
            <person name="Foster G.D."/>
            <person name="Sonnenberg A.S."/>
            <person name="Cullen D."/>
            <person name="de Vries R.P."/>
            <person name="Lundell T."/>
            <person name="Hibbett D.S."/>
            <person name="Henrissat B."/>
            <person name="Burton K.S."/>
            <person name="Kerrigan R.W."/>
            <person name="Challen M.P."/>
            <person name="Grigoriev I.V."/>
            <person name="Martin F."/>
        </authorList>
    </citation>
    <scope>NUCLEOTIDE SEQUENCE [LARGE SCALE GENOMIC DNA]</scope>
    <source>
        <strain evidence="2">JB137-S8 / ATCC MYA-4627 / FGSC 10392</strain>
    </source>
</reference>
<dbReference type="AlphaFoldDB" id="K5WRG7"/>
<keyword evidence="2" id="KW-1185">Reference proteome</keyword>
<dbReference type="HOGENOM" id="CLU_2830624_0_0_1"/>